<dbReference type="GO" id="GO:0033180">
    <property type="term" value="C:proton-transporting V-type ATPase, V1 domain"/>
    <property type="evidence" value="ECO:0007669"/>
    <property type="project" value="InterPro"/>
</dbReference>
<keyword evidence="19" id="KW-1185">Reference proteome</keyword>
<keyword evidence="10" id="KW-1278">Translocase</keyword>
<proteinExistence type="inferred from homology"/>
<keyword evidence="8" id="KW-0375">Hydrogen ion transport</keyword>
<evidence type="ECO:0000313" key="19">
    <source>
        <dbReference type="Proteomes" id="UP001055439"/>
    </source>
</evidence>
<feature type="region of interest" description="Disordered" evidence="16">
    <location>
        <begin position="1154"/>
        <end position="1179"/>
    </location>
</feature>
<accession>A0A9E7HB64</accession>
<dbReference type="SUPFAM" id="SSF50615">
    <property type="entry name" value="N-terminal domain of alpha and beta subunits of F1 ATP synthase"/>
    <property type="match status" value="1"/>
</dbReference>
<dbReference type="GO" id="GO:0046961">
    <property type="term" value="F:proton-transporting ATPase activity, rotational mechanism"/>
    <property type="evidence" value="ECO:0007669"/>
    <property type="project" value="InterPro"/>
</dbReference>
<evidence type="ECO:0000256" key="12">
    <source>
        <dbReference type="ARBA" id="ARBA00030856"/>
    </source>
</evidence>
<dbReference type="GO" id="GO:0005524">
    <property type="term" value="F:ATP binding"/>
    <property type="evidence" value="ECO:0007669"/>
    <property type="project" value="UniProtKB-KW"/>
</dbReference>
<evidence type="ECO:0000256" key="1">
    <source>
        <dbReference type="ARBA" id="ARBA00003685"/>
    </source>
</evidence>
<evidence type="ECO:0000256" key="4">
    <source>
        <dbReference type="ARBA" id="ARBA00018860"/>
    </source>
</evidence>
<dbReference type="PROSITE" id="PS00152">
    <property type="entry name" value="ATPASE_ALPHA_BETA"/>
    <property type="match status" value="1"/>
</dbReference>
<dbReference type="InterPro" id="IPR005725">
    <property type="entry name" value="ATPase_V1-cplx_asu"/>
</dbReference>
<dbReference type="Pfam" id="PF00566">
    <property type="entry name" value="RabGAP-TBC"/>
    <property type="match status" value="2"/>
</dbReference>
<dbReference type="Gene3D" id="1.10.1140.10">
    <property type="entry name" value="Bovine Mitochondrial F1-atpase, Atp Synthase Beta Chain, Chain D, domain 3"/>
    <property type="match status" value="1"/>
</dbReference>
<evidence type="ECO:0000256" key="7">
    <source>
        <dbReference type="ARBA" id="ARBA00022741"/>
    </source>
</evidence>
<evidence type="ECO:0000256" key="16">
    <source>
        <dbReference type="SAM" id="MobiDB-lite"/>
    </source>
</evidence>
<dbReference type="Proteomes" id="UP001055439">
    <property type="component" value="Chromosome 8"/>
</dbReference>
<dbReference type="CDD" id="cd01134">
    <property type="entry name" value="V_A-ATPase_A"/>
    <property type="match status" value="1"/>
</dbReference>
<dbReference type="PANTHER" id="PTHR43607:SF1">
    <property type="entry name" value="H(+)-TRANSPORTING TWO-SECTOR ATPASE"/>
    <property type="match status" value="1"/>
</dbReference>
<dbReference type="Gene3D" id="1.10.8.270">
    <property type="entry name" value="putative rabgap domain of human tbc1 domain family member 14 like domains"/>
    <property type="match status" value="1"/>
</dbReference>
<dbReference type="InterPro" id="IPR027417">
    <property type="entry name" value="P-loop_NTPase"/>
</dbReference>
<dbReference type="SUPFAM" id="SSF47923">
    <property type="entry name" value="Ypt/Rab-GAP domain of gyp1p"/>
    <property type="match status" value="2"/>
</dbReference>
<evidence type="ECO:0000256" key="8">
    <source>
        <dbReference type="ARBA" id="ARBA00022781"/>
    </source>
</evidence>
<evidence type="ECO:0000256" key="11">
    <source>
        <dbReference type="ARBA" id="ARBA00023065"/>
    </source>
</evidence>
<organism evidence="18 19">
    <name type="scientific">Musa troglodytarum</name>
    <name type="common">fe'i banana</name>
    <dbReference type="NCBI Taxonomy" id="320322"/>
    <lineage>
        <taxon>Eukaryota</taxon>
        <taxon>Viridiplantae</taxon>
        <taxon>Streptophyta</taxon>
        <taxon>Embryophyta</taxon>
        <taxon>Tracheophyta</taxon>
        <taxon>Spermatophyta</taxon>
        <taxon>Magnoliopsida</taxon>
        <taxon>Liliopsida</taxon>
        <taxon>Zingiberales</taxon>
        <taxon>Musaceae</taxon>
        <taxon>Musa</taxon>
    </lineage>
</organism>
<dbReference type="FunFam" id="2.40.50.100:FF:000008">
    <property type="entry name" value="V-type proton ATPase catalytic subunit A"/>
    <property type="match status" value="1"/>
</dbReference>
<feature type="region of interest" description="Disordered" evidence="16">
    <location>
        <begin position="528"/>
        <end position="562"/>
    </location>
</feature>
<dbReference type="EMBL" id="CP097510">
    <property type="protein sequence ID" value="URE30046.1"/>
    <property type="molecule type" value="Genomic_DNA"/>
</dbReference>
<evidence type="ECO:0000256" key="13">
    <source>
        <dbReference type="ARBA" id="ARBA00032088"/>
    </source>
</evidence>
<dbReference type="Pfam" id="PF16886">
    <property type="entry name" value="ATP-synt_ab_Xtn"/>
    <property type="match status" value="1"/>
</dbReference>
<comment type="catalytic activity">
    <reaction evidence="14">
        <text>ATP + H2O + 4 H(+)(in) = ADP + phosphate + 5 H(+)(out)</text>
        <dbReference type="Rhea" id="RHEA:57720"/>
        <dbReference type="ChEBI" id="CHEBI:15377"/>
        <dbReference type="ChEBI" id="CHEBI:15378"/>
        <dbReference type="ChEBI" id="CHEBI:30616"/>
        <dbReference type="ChEBI" id="CHEBI:43474"/>
        <dbReference type="ChEBI" id="CHEBI:456216"/>
        <dbReference type="EC" id="7.1.2.2"/>
    </reaction>
</comment>
<dbReference type="OrthoDB" id="27140at2759"/>
<dbReference type="Gene3D" id="2.40.50.100">
    <property type="match status" value="1"/>
</dbReference>
<dbReference type="GO" id="GO:0000325">
    <property type="term" value="C:plant-type vacuole"/>
    <property type="evidence" value="ECO:0007669"/>
    <property type="project" value="TreeGrafter"/>
</dbReference>
<dbReference type="GO" id="GO:0046034">
    <property type="term" value="P:ATP metabolic process"/>
    <property type="evidence" value="ECO:0007669"/>
    <property type="project" value="InterPro"/>
</dbReference>
<dbReference type="InterPro" id="IPR004100">
    <property type="entry name" value="ATPase_F1/V1/A1_a/bsu_N"/>
</dbReference>
<dbReference type="CDD" id="cd18119">
    <property type="entry name" value="ATP-synt_V_A-type_alpha_N"/>
    <property type="match status" value="1"/>
</dbReference>
<dbReference type="InterPro" id="IPR035969">
    <property type="entry name" value="Rab-GAP_TBC_sf"/>
</dbReference>
<protein>
    <recommendedName>
        <fullName evidence="4">V-type proton ATPase catalytic subunit A</fullName>
        <ecNumber evidence="3">7.1.2.2</ecNumber>
    </recommendedName>
    <alternativeName>
        <fullName evidence="13">V-ATPase 69 kDa subunit</fullName>
    </alternativeName>
    <alternativeName>
        <fullName evidence="12">Vacuolar proton pump subunit alpha</fullName>
    </alternativeName>
</protein>
<dbReference type="GO" id="GO:0005096">
    <property type="term" value="F:GTPase activator activity"/>
    <property type="evidence" value="ECO:0007669"/>
    <property type="project" value="UniProtKB-KW"/>
</dbReference>
<dbReference type="Pfam" id="PF02874">
    <property type="entry name" value="ATP-synt_ab_N"/>
    <property type="match status" value="1"/>
</dbReference>
<gene>
    <name evidence="18" type="ORF">MUK42_12751</name>
</gene>
<keyword evidence="9" id="KW-0067">ATP-binding</keyword>
<dbReference type="NCBIfam" id="TIGR01042">
    <property type="entry name" value="V-ATPase_V1_A"/>
    <property type="match status" value="1"/>
</dbReference>
<dbReference type="PANTHER" id="PTHR43607">
    <property type="entry name" value="V-TYPE PROTON ATPASE CATALYTIC SUBUNIT A"/>
    <property type="match status" value="1"/>
</dbReference>
<dbReference type="InterPro" id="IPR024034">
    <property type="entry name" value="ATPase_F1/V1_b/a_C"/>
</dbReference>
<dbReference type="Gene3D" id="2.40.30.20">
    <property type="match status" value="1"/>
</dbReference>
<feature type="region of interest" description="Disordered" evidence="16">
    <location>
        <begin position="1192"/>
        <end position="1220"/>
    </location>
</feature>
<dbReference type="PROSITE" id="PS50086">
    <property type="entry name" value="TBC_RABGAP"/>
    <property type="match status" value="1"/>
</dbReference>
<sequence>MAYGDRLTTFEDSEKESEYGYVRKVSGPVVVADGMGGAAMYELVRVGHDNLIGEIIRLEGDSATIQVYEETAGLMVNDPVLRTRKRPLKTIAIKSGDVYIPRGVSVPALDKDILWEFDPKKLAVGDLLTGGDLFATVFENTLMQHHVALPPGSMGKISYIAPAGQYNLKDTVLELEFQGVKKQITMLQTWPVRTPRPVAAKVAADTPLLTGQRVLDALFPSVLGGTCAIPGAFGCGKTVISQALSKVLMDFPQLTMTLPDGREESVMKRTTLVANTSNMPVAAREASIYTGITIAEYFRDMGYNVSMMADSTSRWAEALREISGRLAEMPADSGYPAYLAARLASFYERAGKVKCLGAPDRSGSVTIVGAVSPPGGDFSDPVTSATLGIVQVFWGLDKKLAQRKHFPSVNWLISYSKYSKALESFYEKFDPDFIDIRTKAREVLQREDDLNEIVQAVERGAGPDGQKITYSVIKHRLGQLFYRLVSQKFEDPAEGEEALIAKFQKLYDDLTVEFRNLEDEARQAIRDFGISSSKQSETDRSSTLTRSRAMPPVPASDHASPIRESISESRFSSLRGVRWRIDLGILPKSPASIDDIRRVAADSRRRYAHLRRRLIVDPHLSKDESKSPDLIVDNPLSQSPDSLWSRYFRNAELEKMLDQDLSRLYPDQEGYFQTATCQAMLRQILLLWCLIHPECGYRQGMHELLAPLLYVLHIDLQYLSHVRDEYEDCFSDEFHGVSLPEIELSSAYRFEKIMNMNTAATDKDGSVQEKSAKVTSLDELDPETKDIFLMSDAYGVEGELGVVLSEKFMEHDAYCMFDYLMNDANSVVVMAELFSPSPSIGSSTGLPPIIEASSAMYQLLSIIDSSLHSHLVELGVEPQYFALRWLRLLFGREFSLEDLLVVWDDIFSFPNLVSFPDKANESELGCRILCSPRGAFILAMAVSMLLQLRSSILATEYATACLQRLLNLPEDISVKKLIEKAKSLQSLARDTVFSCSTQGGIPGHQHGGRRGQSLSYGSSPVTPNLLSDSYWEEKWRLLHAAEELDKENCGDTVSSDMANGPLIGRFNLPRTASDPCPTDFQSENKNVGPSDTSTRVDRNHGIYRSDKVPRISATEESLCLEIEAETDYVEEHPDQDVIVKGLDVAEESRFNADNSLSTATSPHRMVNDHEYDSEDSSITSSSLIGRTCDEANSAENPCNTSIDKDENSIASSRSGQGPYSVEKHAAGLKKWKPLSGRFQWLRRFNRGYAEGNMGNRIAVEPQKSYVVADNCGSISGAPASDPCHNSYEVSRNIEDEDKNVIGTSGDPCHSSFEAHGEIEDEDKNVAGNLRGIAKAMLENIQVIESIFKQDQGLDGSKDSKSTTISGDGQAAAMAALEELRNISNFLSACDD</sequence>
<name>A0A9E7HB64_9LILI</name>
<feature type="compositionally biased region" description="Polar residues" evidence="16">
    <location>
        <begin position="530"/>
        <end position="546"/>
    </location>
</feature>
<keyword evidence="7" id="KW-0547">Nucleotide-binding</keyword>
<dbReference type="Pfam" id="PF00006">
    <property type="entry name" value="ATP-synt_ab"/>
    <property type="match status" value="1"/>
</dbReference>
<dbReference type="FunFam" id="1.10.8.270:FF:000011">
    <property type="entry name" value="TBC1 domain family member 5"/>
    <property type="match status" value="1"/>
</dbReference>
<evidence type="ECO:0000256" key="10">
    <source>
        <dbReference type="ARBA" id="ARBA00022967"/>
    </source>
</evidence>
<evidence type="ECO:0000259" key="17">
    <source>
        <dbReference type="PROSITE" id="PS50086"/>
    </source>
</evidence>
<keyword evidence="6" id="KW-0343">GTPase activation</keyword>
<dbReference type="Gene3D" id="1.10.472.80">
    <property type="entry name" value="Ypt/Rab-GAP domain of gyp1p, domain 3"/>
    <property type="match status" value="1"/>
</dbReference>
<dbReference type="InterPro" id="IPR000195">
    <property type="entry name" value="Rab-GAP-TBC_dom"/>
</dbReference>
<feature type="region of interest" description="Disordered" evidence="16">
    <location>
        <begin position="1072"/>
        <end position="1097"/>
    </location>
</feature>
<feature type="coiled-coil region" evidence="15">
    <location>
        <begin position="500"/>
        <end position="527"/>
    </location>
</feature>
<evidence type="ECO:0000313" key="18">
    <source>
        <dbReference type="EMBL" id="URE30046.1"/>
    </source>
</evidence>
<dbReference type="InterPro" id="IPR036121">
    <property type="entry name" value="ATPase_F1/V1/A1_a/bsu_N_sf"/>
</dbReference>
<feature type="region of interest" description="Disordered" evidence="16">
    <location>
        <begin position="999"/>
        <end position="1018"/>
    </location>
</feature>
<evidence type="ECO:0000256" key="15">
    <source>
        <dbReference type="SAM" id="Coils"/>
    </source>
</evidence>
<dbReference type="InterPro" id="IPR022878">
    <property type="entry name" value="V-ATPase_asu"/>
</dbReference>
<comment type="similarity">
    <text evidence="2">Belongs to the ATPase alpha/beta chains family.</text>
</comment>
<dbReference type="FunFam" id="2.40.30.20:FF:000002">
    <property type="entry name" value="V-type proton ATPase catalytic subunit A"/>
    <property type="match status" value="1"/>
</dbReference>
<dbReference type="EC" id="7.1.2.2" evidence="3"/>
<dbReference type="InterPro" id="IPR000194">
    <property type="entry name" value="ATPase_F1/V1/A1_a/bsu_nucl-bd"/>
</dbReference>
<dbReference type="InterPro" id="IPR023366">
    <property type="entry name" value="ATP_synth_asu-like_sf"/>
</dbReference>
<feature type="compositionally biased region" description="Polar residues" evidence="16">
    <location>
        <begin position="1208"/>
        <end position="1217"/>
    </location>
</feature>
<dbReference type="InterPro" id="IPR031686">
    <property type="entry name" value="ATP-synth_a_Xtn"/>
</dbReference>
<dbReference type="Gene3D" id="3.40.50.300">
    <property type="entry name" value="P-loop containing nucleotide triphosphate hydrolases"/>
    <property type="match status" value="2"/>
</dbReference>
<evidence type="ECO:0000256" key="5">
    <source>
        <dbReference type="ARBA" id="ARBA00022448"/>
    </source>
</evidence>
<dbReference type="GO" id="GO:0016887">
    <property type="term" value="F:ATP hydrolysis activity"/>
    <property type="evidence" value="ECO:0007669"/>
    <property type="project" value="InterPro"/>
</dbReference>
<reference evidence="18" key="1">
    <citation type="submission" date="2022-05" db="EMBL/GenBank/DDBJ databases">
        <title>The Musa troglodytarum L. genome provides insights into the mechanism of non-climacteric behaviour and enrichment of carotenoids.</title>
        <authorList>
            <person name="Wang J."/>
        </authorList>
    </citation>
    <scope>NUCLEOTIDE SEQUENCE</scope>
    <source>
        <tissue evidence="18">Leaf</tissue>
    </source>
</reference>
<dbReference type="SMART" id="SM00164">
    <property type="entry name" value="TBC"/>
    <property type="match status" value="1"/>
</dbReference>
<keyword evidence="11" id="KW-0406">Ion transport</keyword>
<feature type="compositionally biased region" description="Polar residues" evidence="16">
    <location>
        <begin position="1079"/>
        <end position="1093"/>
    </location>
</feature>
<comment type="function">
    <text evidence="1">Catalytic subunit of the peripheral V1 complex of vacuolar ATPase. V-ATPase vacuolar ATPase is responsible for acidifying a variety of intracellular compartments in eukaryotic cells.</text>
</comment>
<keyword evidence="5" id="KW-0813">Transport</keyword>
<evidence type="ECO:0000256" key="2">
    <source>
        <dbReference type="ARBA" id="ARBA00008936"/>
    </source>
</evidence>
<keyword evidence="15" id="KW-0175">Coiled coil</keyword>
<feature type="domain" description="Rab-GAP TBC" evidence="17">
    <location>
        <begin position="569"/>
        <end position="910"/>
    </location>
</feature>
<dbReference type="SUPFAM" id="SSF52540">
    <property type="entry name" value="P-loop containing nucleoside triphosphate hydrolases"/>
    <property type="match status" value="1"/>
</dbReference>
<evidence type="ECO:0000256" key="3">
    <source>
        <dbReference type="ARBA" id="ARBA00012473"/>
    </source>
</evidence>
<dbReference type="InterPro" id="IPR020003">
    <property type="entry name" value="ATPase_a/bsu_AS"/>
</dbReference>
<evidence type="ECO:0000256" key="9">
    <source>
        <dbReference type="ARBA" id="ARBA00022840"/>
    </source>
</evidence>
<evidence type="ECO:0000256" key="14">
    <source>
        <dbReference type="ARBA" id="ARBA00048383"/>
    </source>
</evidence>
<evidence type="ECO:0000256" key="6">
    <source>
        <dbReference type="ARBA" id="ARBA00022468"/>
    </source>
</evidence>